<organism evidence="2 3">
    <name type="scientific">Coprinopsis marcescibilis</name>
    <name type="common">Agaric fungus</name>
    <name type="synonym">Psathyrella marcescibilis</name>
    <dbReference type="NCBI Taxonomy" id="230819"/>
    <lineage>
        <taxon>Eukaryota</taxon>
        <taxon>Fungi</taxon>
        <taxon>Dikarya</taxon>
        <taxon>Basidiomycota</taxon>
        <taxon>Agaricomycotina</taxon>
        <taxon>Agaricomycetes</taxon>
        <taxon>Agaricomycetidae</taxon>
        <taxon>Agaricales</taxon>
        <taxon>Agaricineae</taxon>
        <taxon>Psathyrellaceae</taxon>
        <taxon>Coprinopsis</taxon>
    </lineage>
</organism>
<feature type="compositionally biased region" description="Basic and acidic residues" evidence="1">
    <location>
        <begin position="73"/>
        <end position="88"/>
    </location>
</feature>
<dbReference type="InterPro" id="IPR001005">
    <property type="entry name" value="SANT/Myb"/>
</dbReference>
<feature type="compositionally biased region" description="Low complexity" evidence="1">
    <location>
        <begin position="106"/>
        <end position="119"/>
    </location>
</feature>
<feature type="compositionally biased region" description="Low complexity" evidence="1">
    <location>
        <begin position="473"/>
        <end position="525"/>
    </location>
</feature>
<feature type="compositionally biased region" description="Low complexity" evidence="1">
    <location>
        <begin position="537"/>
        <end position="548"/>
    </location>
</feature>
<gene>
    <name evidence="2" type="ORF">FA15DRAFT_612696</name>
</gene>
<dbReference type="Proteomes" id="UP000307440">
    <property type="component" value="Unassembled WGS sequence"/>
</dbReference>
<feature type="region of interest" description="Disordered" evidence="1">
    <location>
        <begin position="257"/>
        <end position="286"/>
    </location>
</feature>
<evidence type="ECO:0000313" key="3">
    <source>
        <dbReference type="Proteomes" id="UP000307440"/>
    </source>
</evidence>
<name>A0A5C3L5X5_COPMA</name>
<feature type="compositionally biased region" description="Pro residues" evidence="1">
    <location>
        <begin position="148"/>
        <end position="157"/>
    </location>
</feature>
<evidence type="ECO:0000256" key="1">
    <source>
        <dbReference type="SAM" id="MobiDB-lite"/>
    </source>
</evidence>
<accession>A0A5C3L5X5</accession>
<feature type="compositionally biased region" description="Polar residues" evidence="1">
    <location>
        <begin position="257"/>
        <end position="270"/>
    </location>
</feature>
<feature type="compositionally biased region" description="Low complexity" evidence="1">
    <location>
        <begin position="316"/>
        <end position="346"/>
    </location>
</feature>
<feature type="region of interest" description="Disordered" evidence="1">
    <location>
        <begin position="314"/>
        <end position="348"/>
    </location>
</feature>
<evidence type="ECO:0000313" key="2">
    <source>
        <dbReference type="EMBL" id="TFK28187.1"/>
    </source>
</evidence>
<dbReference type="STRING" id="230819.A0A5C3L5X5"/>
<feature type="compositionally biased region" description="Polar residues" evidence="1">
    <location>
        <begin position="1"/>
        <end position="12"/>
    </location>
</feature>
<feature type="compositionally biased region" description="Polar residues" evidence="1">
    <location>
        <begin position="427"/>
        <end position="440"/>
    </location>
</feature>
<feature type="region of interest" description="Disordered" evidence="1">
    <location>
        <begin position="400"/>
        <end position="571"/>
    </location>
</feature>
<dbReference type="OrthoDB" id="2348945at2759"/>
<feature type="compositionally biased region" description="Polar residues" evidence="1">
    <location>
        <begin position="448"/>
        <end position="472"/>
    </location>
</feature>
<feature type="region of interest" description="Disordered" evidence="1">
    <location>
        <begin position="1"/>
        <end position="162"/>
    </location>
</feature>
<dbReference type="EMBL" id="ML210158">
    <property type="protein sequence ID" value="TFK28187.1"/>
    <property type="molecule type" value="Genomic_DNA"/>
</dbReference>
<reference evidence="2 3" key="1">
    <citation type="journal article" date="2019" name="Nat. Ecol. Evol.">
        <title>Megaphylogeny resolves global patterns of mushroom evolution.</title>
        <authorList>
            <person name="Varga T."/>
            <person name="Krizsan K."/>
            <person name="Foldi C."/>
            <person name="Dima B."/>
            <person name="Sanchez-Garcia M."/>
            <person name="Sanchez-Ramirez S."/>
            <person name="Szollosi G.J."/>
            <person name="Szarkandi J.G."/>
            <person name="Papp V."/>
            <person name="Albert L."/>
            <person name="Andreopoulos W."/>
            <person name="Angelini C."/>
            <person name="Antonin V."/>
            <person name="Barry K.W."/>
            <person name="Bougher N.L."/>
            <person name="Buchanan P."/>
            <person name="Buyck B."/>
            <person name="Bense V."/>
            <person name="Catcheside P."/>
            <person name="Chovatia M."/>
            <person name="Cooper J."/>
            <person name="Damon W."/>
            <person name="Desjardin D."/>
            <person name="Finy P."/>
            <person name="Geml J."/>
            <person name="Haridas S."/>
            <person name="Hughes K."/>
            <person name="Justo A."/>
            <person name="Karasinski D."/>
            <person name="Kautmanova I."/>
            <person name="Kiss B."/>
            <person name="Kocsube S."/>
            <person name="Kotiranta H."/>
            <person name="LaButti K.M."/>
            <person name="Lechner B.E."/>
            <person name="Liimatainen K."/>
            <person name="Lipzen A."/>
            <person name="Lukacs Z."/>
            <person name="Mihaltcheva S."/>
            <person name="Morgado L.N."/>
            <person name="Niskanen T."/>
            <person name="Noordeloos M.E."/>
            <person name="Ohm R.A."/>
            <person name="Ortiz-Santana B."/>
            <person name="Ovrebo C."/>
            <person name="Racz N."/>
            <person name="Riley R."/>
            <person name="Savchenko A."/>
            <person name="Shiryaev A."/>
            <person name="Soop K."/>
            <person name="Spirin V."/>
            <person name="Szebenyi C."/>
            <person name="Tomsovsky M."/>
            <person name="Tulloss R.E."/>
            <person name="Uehling J."/>
            <person name="Grigoriev I.V."/>
            <person name="Vagvolgyi C."/>
            <person name="Papp T."/>
            <person name="Martin F.M."/>
            <person name="Miettinen O."/>
            <person name="Hibbett D.S."/>
            <person name="Nagy L.G."/>
        </authorList>
    </citation>
    <scope>NUCLEOTIDE SEQUENCE [LARGE SCALE GENOMIC DNA]</scope>
    <source>
        <strain evidence="2 3">CBS 121175</strain>
    </source>
</reference>
<dbReference type="CDD" id="cd00167">
    <property type="entry name" value="SANT"/>
    <property type="match status" value="1"/>
</dbReference>
<feature type="compositionally biased region" description="Acidic residues" evidence="1">
    <location>
        <begin position="58"/>
        <end position="72"/>
    </location>
</feature>
<dbReference type="AlphaFoldDB" id="A0A5C3L5X5"/>
<feature type="compositionally biased region" description="Basic residues" evidence="1">
    <location>
        <begin position="124"/>
        <end position="137"/>
    </location>
</feature>
<keyword evidence="3" id="KW-1185">Reference proteome</keyword>
<protein>
    <submittedName>
        <fullName evidence="2">Uncharacterized protein</fullName>
    </submittedName>
</protein>
<sequence length="571" mass="61124">MDNSQHNPQQYLPLSHALNPPLSQPHSRSPYSSGVVFTPPTVARAPASDNHGANNRQDEEDEEEQDDDDDEGLIEKELSHPEGGENHEGNAPSPERPSAGGSDGHSQQTLQQQVSASQPEGKRRPGRPRGSKNRKVRPSQSARDVPQPSAPPGPPAHPDINSQNQQYYEFQWRILNLCAEFYGAAEDLVKGANPLVIAQCYHMGPTSKIDPLNMLADAKRTCDSLLANPAQLVSNPPPPMYPMIPPLYPHGSVPSTVASVAPGSSSSKQPATVPLGSQPGFPPPQYPVYPPGQYPANPYYAQYPYSHPYYPPPPIHHAATTSTTPQPTSNVTPPAASTSASASVSAGIAWPEDEVEKLKRLAEESKSSSNNGEVDWDHVVKQLGDKRTRHQVLIKATALGLKESSSRGVKRRRDNEVTGDATPVMASLTNPTVNNPSSVTAAQQQQQRTVSPSHSRPASTTASPALQHQQRPSSSSAHSSAATANTTTTSGQGSSVPWPMPILASSTSTTTLIPSSSSTPNPNEPQRTSYYRPRPTAESSNSSKASASQQIHHYMYTPANGHPPRSGRDSG</sequence>
<proteinExistence type="predicted"/>